<dbReference type="InterPro" id="IPR020945">
    <property type="entry name" value="DMSO/NO3_reduct_chaperone"/>
</dbReference>
<dbReference type="PANTHER" id="PTHR43680">
    <property type="entry name" value="NITRATE REDUCTASE MOLYBDENUM COFACTOR ASSEMBLY CHAPERONE"/>
    <property type="match status" value="1"/>
</dbReference>
<protein>
    <recommendedName>
        <fullName evidence="3">Nitrate reductase molybdenum cofactor assembly chaperone</fullName>
    </recommendedName>
</protein>
<reference evidence="2" key="1">
    <citation type="submission" date="2018-05" db="EMBL/GenBank/DDBJ databases">
        <authorList>
            <person name="Lanie J.A."/>
            <person name="Ng W.-L."/>
            <person name="Kazmierczak K.M."/>
            <person name="Andrzejewski T.M."/>
            <person name="Davidsen T.M."/>
            <person name="Wayne K.J."/>
            <person name="Tettelin H."/>
            <person name="Glass J.I."/>
            <person name="Rusch D."/>
            <person name="Podicherti R."/>
            <person name="Tsui H.-C.T."/>
            <person name="Winkler M.E."/>
        </authorList>
    </citation>
    <scope>NUCLEOTIDE SEQUENCE</scope>
</reference>
<evidence type="ECO:0000256" key="1">
    <source>
        <dbReference type="ARBA" id="ARBA00023063"/>
    </source>
</evidence>
<dbReference type="InterPro" id="IPR003765">
    <property type="entry name" value="NO3_reductase_chaperone_NarJ"/>
</dbReference>
<dbReference type="AlphaFoldDB" id="A0A381TLP6"/>
<name>A0A381TLP6_9ZZZZ</name>
<dbReference type="SUPFAM" id="SSF89155">
    <property type="entry name" value="TorD-like"/>
    <property type="match status" value="1"/>
</dbReference>
<dbReference type="GO" id="GO:0016530">
    <property type="term" value="F:metallochaperone activity"/>
    <property type="evidence" value="ECO:0007669"/>
    <property type="project" value="TreeGrafter"/>
</dbReference>
<sequence>MQDVYALIAELWCNPLDSDLNESGINNDTEEVVTRLADIDEESADLLSTFLGEQAISEEDYIDLFELDPKCPLYLGSHSYDEPKTCANSAVSDRNEYMIELAGVYGHFGQKTNGMELPDYLPLMVDFLSLTTGSESDSVRDKFINEYLLPFLPPLRSRLEELKTHYLHLLDALERVINIELSEKPISVEQTQPTQRGESYVG</sequence>
<proteinExistence type="predicted"/>
<evidence type="ECO:0008006" key="3">
    <source>
        <dbReference type="Google" id="ProtNLM"/>
    </source>
</evidence>
<dbReference type="Gene3D" id="1.10.3480.10">
    <property type="entry name" value="TorD-like"/>
    <property type="match status" value="1"/>
</dbReference>
<accession>A0A381TLP6</accession>
<dbReference type="GO" id="GO:0042128">
    <property type="term" value="P:nitrate assimilation"/>
    <property type="evidence" value="ECO:0007669"/>
    <property type="project" value="UniProtKB-KW"/>
</dbReference>
<dbReference type="PANTHER" id="PTHR43680:SF2">
    <property type="entry name" value="NITRATE REDUCTASE MOLYBDENUM COFACTOR ASSEMBLY CHAPERONE NARJ"/>
    <property type="match status" value="1"/>
</dbReference>
<dbReference type="InterPro" id="IPR036411">
    <property type="entry name" value="TorD-like_sf"/>
</dbReference>
<dbReference type="Pfam" id="PF02613">
    <property type="entry name" value="Nitrate_red_del"/>
    <property type="match status" value="1"/>
</dbReference>
<dbReference type="EMBL" id="UINC01004774">
    <property type="protein sequence ID" value="SVA16759.1"/>
    <property type="molecule type" value="Genomic_DNA"/>
</dbReference>
<gene>
    <name evidence="2" type="ORF">METZ01_LOCUS69613</name>
</gene>
<evidence type="ECO:0000313" key="2">
    <source>
        <dbReference type="EMBL" id="SVA16759.1"/>
    </source>
</evidence>
<dbReference type="GO" id="GO:0051131">
    <property type="term" value="P:chaperone-mediated protein complex assembly"/>
    <property type="evidence" value="ECO:0007669"/>
    <property type="project" value="InterPro"/>
</dbReference>
<organism evidence="2">
    <name type="scientific">marine metagenome</name>
    <dbReference type="NCBI Taxonomy" id="408172"/>
    <lineage>
        <taxon>unclassified sequences</taxon>
        <taxon>metagenomes</taxon>
        <taxon>ecological metagenomes</taxon>
    </lineage>
</organism>
<keyword evidence="1" id="KW-0534">Nitrate assimilation</keyword>
<dbReference type="GO" id="GO:0051082">
    <property type="term" value="F:unfolded protein binding"/>
    <property type="evidence" value="ECO:0007669"/>
    <property type="project" value="InterPro"/>
</dbReference>